<accession>A0A379CBR3</accession>
<evidence type="ECO:0000313" key="2">
    <source>
        <dbReference type="Proteomes" id="UP000255417"/>
    </source>
</evidence>
<dbReference type="EMBL" id="UGTA01000001">
    <property type="protein sequence ID" value="SUB59165.1"/>
    <property type="molecule type" value="Genomic_DNA"/>
</dbReference>
<evidence type="ECO:0000313" key="1">
    <source>
        <dbReference type="EMBL" id="SUB59165.1"/>
    </source>
</evidence>
<protein>
    <submittedName>
        <fullName evidence="1">Uncharacterized protein</fullName>
    </submittedName>
</protein>
<dbReference type="AlphaFoldDB" id="A0A379CBR3"/>
<organism evidence="1 2">
    <name type="scientific">Phocoenobacter uteri</name>
    <dbReference type="NCBI Taxonomy" id="146806"/>
    <lineage>
        <taxon>Bacteria</taxon>
        <taxon>Pseudomonadati</taxon>
        <taxon>Pseudomonadota</taxon>
        <taxon>Gammaproteobacteria</taxon>
        <taxon>Pasteurellales</taxon>
        <taxon>Pasteurellaceae</taxon>
        <taxon>Phocoenobacter</taxon>
    </lineage>
</organism>
<sequence>MYESNKIDLMKQYGQKDLFIGSHSRGTMTVGNALRELNTEENREKALLSKTDIKMVGPAENVSQVDKILNQLQGLGDERTNKEHSIRIESHEGDMVGGFPIGNNPSTTNTNTHKKGNISMILDIFGDKSSSHNCYGLGQTQCIKDGYRKDKKDLYMHPENTIFELNNSNQLKKE</sequence>
<name>A0A379CBR3_9PAST</name>
<keyword evidence="2" id="KW-1185">Reference proteome</keyword>
<dbReference type="Proteomes" id="UP000255417">
    <property type="component" value="Unassembled WGS sequence"/>
</dbReference>
<gene>
    <name evidence="1" type="ORF">NCTC12872_01140</name>
</gene>
<reference evidence="1 2" key="1">
    <citation type="submission" date="2018-06" db="EMBL/GenBank/DDBJ databases">
        <authorList>
            <consortium name="Pathogen Informatics"/>
            <person name="Doyle S."/>
        </authorList>
    </citation>
    <scope>NUCLEOTIDE SEQUENCE [LARGE SCALE GENOMIC DNA]</scope>
    <source>
        <strain evidence="1 2">NCTC12872</strain>
    </source>
</reference>
<proteinExistence type="predicted"/>